<evidence type="ECO:0000313" key="6">
    <source>
        <dbReference type="EMBL" id="ODQ44114.1"/>
    </source>
</evidence>
<evidence type="ECO:0000256" key="3">
    <source>
        <dbReference type="ARBA" id="ARBA00022801"/>
    </source>
</evidence>
<dbReference type="Gene3D" id="3.90.79.10">
    <property type="entry name" value="Nucleoside Triphosphate Pyrophosphohydrolase"/>
    <property type="match status" value="1"/>
</dbReference>
<dbReference type="GeneID" id="30180146"/>
<dbReference type="GO" id="GO:0052847">
    <property type="term" value="F:inositol-1,5-bisdiphosphate-2,3,4,6-tetrakisphosphate 5-diphosphatase activity"/>
    <property type="evidence" value="ECO:0007669"/>
    <property type="project" value="EnsemblFungi"/>
</dbReference>
<dbReference type="GO" id="GO:1901907">
    <property type="term" value="P:diadenosine pentaphosphate catabolic process"/>
    <property type="evidence" value="ECO:0007669"/>
    <property type="project" value="EnsemblFungi"/>
</dbReference>
<keyword evidence="7" id="KW-1185">Reference proteome</keyword>
<dbReference type="GO" id="GO:0008796">
    <property type="term" value="F:bis(5'-nucleosyl)-tetraphosphatase activity"/>
    <property type="evidence" value="ECO:0007669"/>
    <property type="project" value="EnsemblFungi"/>
</dbReference>
<dbReference type="CDD" id="cd04666">
    <property type="entry name" value="NUDIX_DIPP2_like_Nudt4"/>
    <property type="match status" value="1"/>
</dbReference>
<evidence type="ECO:0000259" key="5">
    <source>
        <dbReference type="PROSITE" id="PS51462"/>
    </source>
</evidence>
<dbReference type="GO" id="GO:1901911">
    <property type="term" value="P:adenosine 5'-(hexahydrogen pentaphosphate) catabolic process"/>
    <property type="evidence" value="ECO:0007669"/>
    <property type="project" value="EnsemblFungi"/>
</dbReference>
<dbReference type="STRING" id="763406.A0A1E3NDB9"/>
<dbReference type="GO" id="GO:0005634">
    <property type="term" value="C:nucleus"/>
    <property type="evidence" value="ECO:0007669"/>
    <property type="project" value="TreeGrafter"/>
</dbReference>
<dbReference type="Proteomes" id="UP000094455">
    <property type="component" value="Unassembled WGS sequence"/>
</dbReference>
<proteinExistence type="predicted"/>
<dbReference type="GO" id="GO:0034431">
    <property type="term" value="F:bis(5'-adenosyl)-hexaphosphatase activity"/>
    <property type="evidence" value="ECO:0007669"/>
    <property type="project" value="EnsemblFungi"/>
</dbReference>
<dbReference type="GO" id="GO:0071543">
    <property type="term" value="P:diphosphoinositol polyphosphate metabolic process"/>
    <property type="evidence" value="ECO:0007669"/>
    <property type="project" value="TreeGrafter"/>
</dbReference>
<dbReference type="EMBL" id="KV454009">
    <property type="protein sequence ID" value="ODQ44114.1"/>
    <property type="molecule type" value="Genomic_DNA"/>
</dbReference>
<dbReference type="InterPro" id="IPR000086">
    <property type="entry name" value="NUDIX_hydrolase_dom"/>
</dbReference>
<dbReference type="GO" id="GO:0052846">
    <property type="term" value="F:inositol-1,5-bisdiphosphate-2,3,4,6-tetrakisphosphate 1-diphosphatase activity"/>
    <property type="evidence" value="ECO:0007669"/>
    <property type="project" value="EnsemblFungi"/>
</dbReference>
<dbReference type="GO" id="GO:0052845">
    <property type="term" value="F:inositol-5-diphosphate-1,2,3,4,6-pentakisphosphate diphosphatase activity"/>
    <property type="evidence" value="ECO:0007669"/>
    <property type="project" value="EnsemblFungi"/>
</dbReference>
<dbReference type="GO" id="GO:0034432">
    <property type="term" value="F:bis(5'-adenosyl)-pentaphosphatase activity"/>
    <property type="evidence" value="ECO:0007669"/>
    <property type="project" value="EnsemblFungi"/>
</dbReference>
<dbReference type="AlphaFoldDB" id="A0A1E3NDB9"/>
<evidence type="ECO:0000256" key="4">
    <source>
        <dbReference type="ARBA" id="ARBA00022842"/>
    </source>
</evidence>
<dbReference type="GO" id="GO:0052843">
    <property type="term" value="F:inositol-1-diphosphate-2,3,4,5,6-pentakisphosphate diphosphatase activity"/>
    <property type="evidence" value="ECO:0007669"/>
    <property type="project" value="EnsemblFungi"/>
</dbReference>
<dbReference type="InterPro" id="IPR047198">
    <property type="entry name" value="DDP-like_NUDIX"/>
</dbReference>
<protein>
    <recommendedName>
        <fullName evidence="5">Nudix hydrolase domain-containing protein</fullName>
    </recommendedName>
</protein>
<keyword evidence="2" id="KW-0479">Metal-binding</keyword>
<dbReference type="SUPFAM" id="SSF55811">
    <property type="entry name" value="Nudix"/>
    <property type="match status" value="1"/>
</dbReference>
<evidence type="ECO:0000256" key="1">
    <source>
        <dbReference type="ARBA" id="ARBA00001946"/>
    </source>
</evidence>
<keyword evidence="4" id="KW-0460">Magnesium</keyword>
<evidence type="ECO:0000256" key="2">
    <source>
        <dbReference type="ARBA" id="ARBA00022723"/>
    </source>
</evidence>
<organism evidence="6 7">
    <name type="scientific">Pichia membranifaciens NRRL Y-2026</name>
    <dbReference type="NCBI Taxonomy" id="763406"/>
    <lineage>
        <taxon>Eukaryota</taxon>
        <taxon>Fungi</taxon>
        <taxon>Dikarya</taxon>
        <taxon>Ascomycota</taxon>
        <taxon>Saccharomycotina</taxon>
        <taxon>Pichiomycetes</taxon>
        <taxon>Pichiales</taxon>
        <taxon>Pichiaceae</taxon>
        <taxon>Pichia</taxon>
    </lineage>
</organism>
<dbReference type="GO" id="GO:0030643">
    <property type="term" value="P:intracellular phosphate ion homeostasis"/>
    <property type="evidence" value="ECO:0007669"/>
    <property type="project" value="EnsemblFungi"/>
</dbReference>
<dbReference type="GO" id="GO:0052745">
    <property type="term" value="F:inositol phosphate phosphatase activity"/>
    <property type="evidence" value="ECO:0007669"/>
    <property type="project" value="EnsemblFungi"/>
</dbReference>
<dbReference type="GO" id="GO:0006798">
    <property type="term" value="P:polyphosphate catabolic process"/>
    <property type="evidence" value="ECO:0007669"/>
    <property type="project" value="EnsemblFungi"/>
</dbReference>
<dbReference type="RefSeq" id="XP_019015227.1">
    <property type="nucleotide sequence ID" value="XM_019163459.1"/>
</dbReference>
<sequence>MSTLHVTKTAKPREGRAEQMYNARNHARLVAGGIVLDDALDKVLMISSSKHRDRWILPKGGIEYDEKENFAITALRETWEEAGAVGAVTKKLPVVEDARDPAERAQMEDIPLCEFHFYQMKLVELDTDWPEASNRLRRWCTYQEAKHELLKSKRPELLSALNDSDIVKDHVEILQYDEHSNTLLDTQLDNDNGYENL</sequence>
<dbReference type="PANTHER" id="PTHR12629">
    <property type="entry name" value="DIPHOSPHOINOSITOL POLYPHOSPHATE PHOSPHOHYDROLASE"/>
    <property type="match status" value="1"/>
</dbReference>
<dbReference type="PANTHER" id="PTHR12629:SF0">
    <property type="entry name" value="DIPHOSPHOINOSITOL-POLYPHOSPHATE DIPHOSPHATASE"/>
    <property type="match status" value="1"/>
</dbReference>
<dbReference type="InterPro" id="IPR015797">
    <property type="entry name" value="NUDIX_hydrolase-like_dom_sf"/>
</dbReference>
<dbReference type="Pfam" id="PF00293">
    <property type="entry name" value="NUDIX"/>
    <property type="match status" value="1"/>
</dbReference>
<dbReference type="GO" id="GO:0071545">
    <property type="term" value="P:inositol phosphate catabolic process"/>
    <property type="evidence" value="ECO:0007669"/>
    <property type="project" value="EnsemblFungi"/>
</dbReference>
<dbReference type="GO" id="GO:0005737">
    <property type="term" value="C:cytoplasm"/>
    <property type="evidence" value="ECO:0007669"/>
    <property type="project" value="TreeGrafter"/>
</dbReference>
<dbReference type="PROSITE" id="PS51462">
    <property type="entry name" value="NUDIX"/>
    <property type="match status" value="1"/>
</dbReference>
<dbReference type="GO" id="GO:0000298">
    <property type="term" value="F:endopolyphosphatase activity"/>
    <property type="evidence" value="ECO:0007669"/>
    <property type="project" value="EnsemblFungi"/>
</dbReference>
<dbReference type="OrthoDB" id="2011998at2759"/>
<keyword evidence="3" id="KW-0378">Hydrolase</keyword>
<dbReference type="GO" id="GO:1990174">
    <property type="term" value="F:phosphodiesterase decapping endonuclease activity"/>
    <property type="evidence" value="ECO:0007669"/>
    <property type="project" value="EnsemblFungi"/>
</dbReference>
<accession>A0A1E3NDB9</accession>
<evidence type="ECO:0000313" key="7">
    <source>
        <dbReference type="Proteomes" id="UP000094455"/>
    </source>
</evidence>
<feature type="domain" description="Nudix hydrolase" evidence="5">
    <location>
        <begin position="26"/>
        <end position="162"/>
    </location>
</feature>
<comment type="cofactor">
    <cofactor evidence="1">
        <name>Mg(2+)</name>
        <dbReference type="ChEBI" id="CHEBI:18420"/>
    </cofactor>
</comment>
<gene>
    <name evidence="6" type="ORF">PICMEDRAFT_60770</name>
</gene>
<reference evidence="6 7" key="1">
    <citation type="journal article" date="2016" name="Proc. Natl. Acad. Sci. U.S.A.">
        <title>Comparative genomics of biotechnologically important yeasts.</title>
        <authorList>
            <person name="Riley R."/>
            <person name="Haridas S."/>
            <person name="Wolfe K.H."/>
            <person name="Lopes M.R."/>
            <person name="Hittinger C.T."/>
            <person name="Goeker M."/>
            <person name="Salamov A.A."/>
            <person name="Wisecaver J.H."/>
            <person name="Long T.M."/>
            <person name="Calvey C.H."/>
            <person name="Aerts A.L."/>
            <person name="Barry K.W."/>
            <person name="Choi C."/>
            <person name="Clum A."/>
            <person name="Coughlan A.Y."/>
            <person name="Deshpande S."/>
            <person name="Douglass A.P."/>
            <person name="Hanson S.J."/>
            <person name="Klenk H.-P."/>
            <person name="LaButti K.M."/>
            <person name="Lapidus A."/>
            <person name="Lindquist E.A."/>
            <person name="Lipzen A.M."/>
            <person name="Meier-Kolthoff J.P."/>
            <person name="Ohm R.A."/>
            <person name="Otillar R.P."/>
            <person name="Pangilinan J.L."/>
            <person name="Peng Y."/>
            <person name="Rokas A."/>
            <person name="Rosa C.A."/>
            <person name="Scheuner C."/>
            <person name="Sibirny A.A."/>
            <person name="Slot J.C."/>
            <person name="Stielow J.B."/>
            <person name="Sun H."/>
            <person name="Kurtzman C.P."/>
            <person name="Blackwell M."/>
            <person name="Grigoriev I.V."/>
            <person name="Jeffries T.W."/>
        </authorList>
    </citation>
    <scope>NUCLEOTIDE SEQUENCE [LARGE SCALE GENOMIC DNA]</scope>
    <source>
        <strain evidence="6 7">NRRL Y-2026</strain>
    </source>
</reference>
<dbReference type="GO" id="GO:1901909">
    <property type="term" value="P:diadenosine hexaphosphate catabolic process"/>
    <property type="evidence" value="ECO:0007669"/>
    <property type="project" value="EnsemblFungi"/>
</dbReference>
<dbReference type="GO" id="GO:0046872">
    <property type="term" value="F:metal ion binding"/>
    <property type="evidence" value="ECO:0007669"/>
    <property type="project" value="UniProtKB-KW"/>
</dbReference>
<name>A0A1E3NDB9_9ASCO</name>